<feature type="site" description="Transition state stabilizer" evidence="4">
    <location>
        <position position="157"/>
    </location>
</feature>
<comment type="similarity">
    <text evidence="4">Belongs to the PNP synthase family.</text>
</comment>
<dbReference type="PATRIC" id="fig|1666912.4.peg.863"/>
<dbReference type="GO" id="GO:0033856">
    <property type="term" value="F:pyridoxine 5'-phosphate synthase activity"/>
    <property type="evidence" value="ECO:0007669"/>
    <property type="project" value="UniProtKB-UniRule"/>
</dbReference>
<accession>A0A0P7WDW6</accession>
<keyword evidence="3 4" id="KW-0664">Pyridoxine biosynthesis</keyword>
<reference evidence="6 9" key="2">
    <citation type="submission" date="2016-01" db="EMBL/GenBank/DDBJ databases">
        <authorList>
            <person name="Varghese N."/>
        </authorList>
    </citation>
    <scope>NUCLEOTIDE SEQUENCE [LARGE SCALE GENOMIC DNA]</scope>
    <source>
        <strain evidence="6 9">HL-91</strain>
    </source>
</reference>
<feature type="binding site" evidence="4">
    <location>
        <position position="46"/>
    </location>
    <ligand>
        <name>1-deoxy-D-xylulose 5-phosphate</name>
        <dbReference type="ChEBI" id="CHEBI:57792"/>
    </ligand>
</feature>
<keyword evidence="9" id="KW-1185">Reference proteome</keyword>
<comment type="caution">
    <text evidence="7">The sequence shown here is derived from an EMBL/GenBank/DDBJ whole genome shotgun (WGS) entry which is preliminary data.</text>
</comment>
<dbReference type="NCBIfam" id="NF003626">
    <property type="entry name" value="PRK05265.1-4"/>
    <property type="match status" value="1"/>
</dbReference>
<dbReference type="Pfam" id="PF03740">
    <property type="entry name" value="PdxJ"/>
    <property type="match status" value="1"/>
</dbReference>
<evidence type="ECO:0000256" key="4">
    <source>
        <dbReference type="HAMAP-Rule" id="MF_00279"/>
    </source>
</evidence>
<sequence length="252" mass="26835">MPTLLSVNLNVAALLRNRRDHPWPSVVGLGRIALAAGAAGLTVHPRPDERHTRASDVQDLRALIDSEFPDRELNVEGYPDARFLDLAATVRAEQVTLVPDDPAQATSDHGWDFAKDGVWLADIVGGLKARRQRVSLFADPDARQMEAAAATGTHRVELYTGPYGAAHSDPAACERALTDLAQAATEATLLGLAVNAGHDLTVPNLAVLVAHVPQIAEVSIGHALFCDALTYGMDATVRRYLAACNGTAPDQT</sequence>
<feature type="binding site" evidence="4">
    <location>
        <position position="51"/>
    </location>
    <ligand>
        <name>1-deoxy-D-xylulose 5-phosphate</name>
        <dbReference type="ChEBI" id="CHEBI:57792"/>
    </ligand>
</feature>
<evidence type="ECO:0000313" key="6">
    <source>
        <dbReference type="EMBL" id="CUX79628.1"/>
    </source>
</evidence>
<comment type="subunit">
    <text evidence="4">Homooctamer; tetramer of dimers.</text>
</comment>
<feature type="binding site" evidence="4">
    <location>
        <begin position="221"/>
        <end position="222"/>
    </location>
    <ligand>
        <name>3-amino-2-oxopropyl phosphate</name>
        <dbReference type="ChEBI" id="CHEBI:57279"/>
    </ligand>
</feature>
<keyword evidence="1 4" id="KW-0963">Cytoplasm</keyword>
<dbReference type="EMBL" id="LJSG01000012">
    <property type="protein sequence ID" value="KPP92333.1"/>
    <property type="molecule type" value="Genomic_DNA"/>
</dbReference>
<feature type="binding site" evidence="4">
    <location>
        <position position="199"/>
    </location>
    <ligand>
        <name>3-amino-2-oxopropyl phosphate</name>
        <dbReference type="ChEBI" id="CHEBI:57279"/>
    </ligand>
</feature>
<evidence type="ECO:0000256" key="2">
    <source>
        <dbReference type="ARBA" id="ARBA00022679"/>
    </source>
</evidence>
<dbReference type="UniPathway" id="UPA00244">
    <property type="reaction ID" value="UER00313"/>
</dbReference>
<proteinExistence type="inferred from homology"/>
<evidence type="ECO:0000256" key="1">
    <source>
        <dbReference type="ARBA" id="ARBA00022490"/>
    </source>
</evidence>
<comment type="pathway">
    <text evidence="4">Cofactor biosynthesis; pyridoxine 5'-phosphate biosynthesis; pyridoxine 5'-phosphate from D-erythrose 4-phosphate: step 5/5.</text>
</comment>
<dbReference type="NCBIfam" id="TIGR00559">
    <property type="entry name" value="pdxJ"/>
    <property type="match status" value="1"/>
</dbReference>
<name>A0A0P7WDW6_9RHOB</name>
<reference evidence="7 8" key="1">
    <citation type="submission" date="2015-09" db="EMBL/GenBank/DDBJ databases">
        <title>Identification and resolution of microdiversity through metagenomic sequencing of parallel consortia.</title>
        <authorList>
            <person name="Nelson W.C."/>
            <person name="Romine M.F."/>
            <person name="Lindemann S.R."/>
        </authorList>
    </citation>
    <scope>NUCLEOTIDE SEQUENCE [LARGE SCALE GENOMIC DNA]</scope>
    <source>
        <strain evidence="7">HL-91</strain>
    </source>
</reference>
<feature type="binding site" evidence="4">
    <location>
        <position position="106"/>
    </location>
    <ligand>
        <name>1-deoxy-D-xylulose 5-phosphate</name>
        <dbReference type="ChEBI" id="CHEBI:57792"/>
    </ligand>
</feature>
<dbReference type="InterPro" id="IPR036130">
    <property type="entry name" value="Pyridoxine-5'_phos_synth"/>
</dbReference>
<evidence type="ECO:0000313" key="7">
    <source>
        <dbReference type="EMBL" id="KPP92333.1"/>
    </source>
</evidence>
<dbReference type="SUPFAM" id="SSF63892">
    <property type="entry name" value="Pyridoxine 5'-phosphate synthase"/>
    <property type="match status" value="1"/>
</dbReference>
<gene>
    <name evidence="4 7" type="primary">pdxJ</name>
    <name evidence="6" type="ORF">Ga0058931_0312</name>
    <name evidence="7" type="ORF">HLUCCA05_08615</name>
</gene>
<dbReference type="GO" id="GO:0008615">
    <property type="term" value="P:pyridoxine biosynthetic process"/>
    <property type="evidence" value="ECO:0007669"/>
    <property type="project" value="UniProtKB-UniRule"/>
</dbReference>
<organism evidence="7 8">
    <name type="scientific">Roseibaca calidilacus</name>
    <dbReference type="NCBI Taxonomy" id="1666912"/>
    <lineage>
        <taxon>Bacteria</taxon>
        <taxon>Pseudomonadati</taxon>
        <taxon>Pseudomonadota</taxon>
        <taxon>Alphaproteobacteria</taxon>
        <taxon>Rhodobacterales</taxon>
        <taxon>Paracoccaceae</taxon>
        <taxon>Roseinatronobacter</taxon>
    </lineage>
</organism>
<dbReference type="InterPro" id="IPR013785">
    <property type="entry name" value="Aldolase_TIM"/>
</dbReference>
<evidence type="ECO:0000313" key="8">
    <source>
        <dbReference type="Proteomes" id="UP000050413"/>
    </source>
</evidence>
<dbReference type="EMBL" id="FBYC01000001">
    <property type="protein sequence ID" value="CUX79628.1"/>
    <property type="molecule type" value="Genomic_DNA"/>
</dbReference>
<dbReference type="RefSeq" id="WP_072244404.1">
    <property type="nucleotide sequence ID" value="NZ_FBYC01000001.1"/>
</dbReference>
<keyword evidence="2 4" id="KW-0808">Transferase</keyword>
<dbReference type="GO" id="GO:0005829">
    <property type="term" value="C:cytosol"/>
    <property type="evidence" value="ECO:0007669"/>
    <property type="project" value="TreeGrafter"/>
</dbReference>
<comment type="caution">
    <text evidence="4">Lacks conserved residue(s) required for the propagation of feature annotation.</text>
</comment>
<evidence type="ECO:0000256" key="5">
    <source>
        <dbReference type="NCBIfam" id="TIGR00559"/>
    </source>
</evidence>
<feature type="binding site" evidence="4">
    <location>
        <position position="19"/>
    </location>
    <ligand>
        <name>3-amino-2-oxopropyl phosphate</name>
        <dbReference type="ChEBI" id="CHEBI:57279"/>
    </ligand>
</feature>
<dbReference type="PANTHER" id="PTHR30456">
    <property type="entry name" value="PYRIDOXINE 5'-PHOSPHATE SYNTHASE"/>
    <property type="match status" value="1"/>
</dbReference>
<dbReference type="Proteomes" id="UP000050413">
    <property type="component" value="Unassembled WGS sequence"/>
</dbReference>
<feature type="active site" description="Proton donor" evidence="4">
    <location>
        <position position="198"/>
    </location>
</feature>
<comment type="function">
    <text evidence="4">Catalyzes the complicated ring closure reaction between the two acyclic compounds 1-deoxy-D-xylulose-5-phosphate (DXP) and 3-amino-2-oxopropyl phosphate (1-amino-acetone-3-phosphate or AAP) to form pyridoxine 5'-phosphate (PNP) and inorganic phosphate.</text>
</comment>
<protein>
    <recommendedName>
        <fullName evidence="4 5">Pyridoxine 5'-phosphate synthase</fullName>
        <shortName evidence="4">PNP synthase</shortName>
        <ecNumber evidence="4 5">2.6.99.2</ecNumber>
    </recommendedName>
</protein>
<dbReference type="HAMAP" id="MF_00279">
    <property type="entry name" value="PdxJ"/>
    <property type="match status" value="1"/>
</dbReference>
<feature type="active site" description="Proton acceptor" evidence="4">
    <location>
        <position position="44"/>
    </location>
</feature>
<dbReference type="STRING" id="1666912.Ga0058931_0312"/>
<feature type="active site" description="Proton acceptor" evidence="4">
    <location>
        <position position="76"/>
    </location>
</feature>
<dbReference type="AlphaFoldDB" id="A0A0P7WDW6"/>
<dbReference type="InterPro" id="IPR004569">
    <property type="entry name" value="PyrdxlP_synth_PdxJ"/>
</dbReference>
<dbReference type="Gene3D" id="3.20.20.70">
    <property type="entry name" value="Aldolase class I"/>
    <property type="match status" value="1"/>
</dbReference>
<dbReference type="OrthoDB" id="9806590at2"/>
<comment type="catalytic activity">
    <reaction evidence="4">
        <text>3-amino-2-oxopropyl phosphate + 1-deoxy-D-xylulose 5-phosphate = pyridoxine 5'-phosphate + phosphate + 2 H2O + H(+)</text>
        <dbReference type="Rhea" id="RHEA:15265"/>
        <dbReference type="ChEBI" id="CHEBI:15377"/>
        <dbReference type="ChEBI" id="CHEBI:15378"/>
        <dbReference type="ChEBI" id="CHEBI:43474"/>
        <dbReference type="ChEBI" id="CHEBI:57279"/>
        <dbReference type="ChEBI" id="CHEBI:57792"/>
        <dbReference type="ChEBI" id="CHEBI:58589"/>
        <dbReference type="EC" id="2.6.99.2"/>
    </reaction>
</comment>
<evidence type="ECO:0000313" key="9">
    <source>
        <dbReference type="Proteomes" id="UP000182045"/>
    </source>
</evidence>
<dbReference type="Proteomes" id="UP000182045">
    <property type="component" value="Unassembled WGS sequence"/>
</dbReference>
<dbReference type="EC" id="2.6.99.2" evidence="4 5"/>
<dbReference type="PANTHER" id="PTHR30456:SF0">
    <property type="entry name" value="PYRIDOXINE 5'-PHOSPHATE SYNTHASE"/>
    <property type="match status" value="1"/>
</dbReference>
<feature type="binding site" evidence="4">
    <location>
        <position position="8"/>
    </location>
    <ligand>
        <name>3-amino-2-oxopropyl phosphate</name>
        <dbReference type="ChEBI" id="CHEBI:57279"/>
    </ligand>
</feature>
<evidence type="ECO:0000256" key="3">
    <source>
        <dbReference type="ARBA" id="ARBA00023096"/>
    </source>
</evidence>
<comment type="subcellular location">
    <subcellularLocation>
        <location evidence="4">Cytoplasm</location>
    </subcellularLocation>
</comment>